<dbReference type="EMBL" id="LNKT01000002">
    <property type="protein sequence ID" value="KYJ87257.1"/>
    <property type="molecule type" value="Genomic_DNA"/>
</dbReference>
<gene>
    <name evidence="1" type="ORF">AS592_02645</name>
</gene>
<dbReference type="Proteomes" id="UP000075359">
    <property type="component" value="Unassembled WGS sequence"/>
</dbReference>
<dbReference type="InterPro" id="IPR010354">
    <property type="entry name" value="Oleate_hydratase"/>
</dbReference>
<dbReference type="STRING" id="1630136.AS592_02645"/>
<dbReference type="AlphaFoldDB" id="A0A151CID5"/>
<evidence type="ECO:0000313" key="1">
    <source>
        <dbReference type="EMBL" id="KYJ87257.1"/>
    </source>
</evidence>
<dbReference type="GO" id="GO:0071949">
    <property type="term" value="F:FAD binding"/>
    <property type="evidence" value="ECO:0007669"/>
    <property type="project" value="InterPro"/>
</dbReference>
<dbReference type="PANTHER" id="PTHR37417">
    <property type="entry name" value="67 KDA MYOSIN-CROSS-REACTIVE ANTIGEN FAMILY PROTEIN (AFU_ORTHOLOGUE AFUA_5G09970)"/>
    <property type="match status" value="1"/>
</dbReference>
<reference evidence="1 2" key="1">
    <citation type="submission" date="2015-11" db="EMBL/GenBank/DDBJ databases">
        <title>Draft genome of Sulfurovum riftiae 1812E, a member of the Epsilonproteobacteria isolated from the tube of the deep-sea hydrothermal vent tubewom Riftia pachyptila.</title>
        <authorList>
            <person name="Vetriani C."/>
            <person name="Giovannelli D."/>
        </authorList>
    </citation>
    <scope>NUCLEOTIDE SEQUENCE [LARGE SCALE GENOMIC DNA]</scope>
    <source>
        <strain evidence="1 2">1812E</strain>
    </source>
</reference>
<dbReference type="Gene3D" id="3.50.50.60">
    <property type="entry name" value="FAD/NAD(P)-binding domain"/>
    <property type="match status" value="3"/>
</dbReference>
<dbReference type="NCBIfam" id="NF010584">
    <property type="entry name" value="PRK13977.1"/>
    <property type="match status" value="1"/>
</dbReference>
<dbReference type="OrthoDB" id="4540221at2"/>
<sequence>MNNYQRITPRKPEGIENKRAFLIGSGIASLSAAEYLMRDGYMQGDQITVFEEGSLAGGAMDGAGNPEEGFIARGGREMEAHYECLWDLYREVPSIEEEGRSVLDEFKELNDMDPNFSKVRVIFNRGEKLRSTTLGLEEKHAKELTKLLLTKEEDLGRTTVEEYFDDSYFETDMWLYWRSMFAFEPWHSLVEMKRYMHRFIHLMPGMSTMRGLVFTKYNQYDSLILPLKKLLESKGVKFEFNTVVTDMDLDVSGDRKTVTAIHLTQNGEEKTIETTADDLVFFTNGSMTENSSLGDMESAPVLNTGEGACWSLWKKLAQKDEAFGKPEVFCSDIDKTKWESYTITAKGPKMRKLLEGFAEREFLPHRTATGGIITVRDSNWLLSVTVNRQPQFKNQPADYTVAWAYALYPDNKGDFIDKKMSECSGRELLQELLYHLGIEEGDMQAYVDECIVIPAMMPYITSQFMPRVKGDRPEVVPEGSVNLAFLGQFCEIEGDCVFTVEYSVRSAIMAVYTLLGIEKSVPEIYPSQYDIRALAAAVKAMKSDHEGIVTRLVESIIRKKLANTTFEGLV</sequence>
<dbReference type="RefSeq" id="WP_067328983.1">
    <property type="nucleotide sequence ID" value="NZ_LNKT01000002.1"/>
</dbReference>
<name>A0A151CID5_9BACT</name>
<comment type="caution">
    <text evidence="1">The sequence shown here is derived from an EMBL/GenBank/DDBJ whole genome shotgun (WGS) entry which is preliminary data.</text>
</comment>
<accession>A0A151CID5</accession>
<dbReference type="PANTHER" id="PTHR37417:SF3">
    <property type="entry name" value="MYOSIN-CROSSREACTIVE PROTEIN"/>
    <property type="match status" value="1"/>
</dbReference>
<evidence type="ECO:0000313" key="2">
    <source>
        <dbReference type="Proteomes" id="UP000075359"/>
    </source>
</evidence>
<dbReference type="GO" id="GO:0006631">
    <property type="term" value="P:fatty acid metabolic process"/>
    <property type="evidence" value="ECO:0007669"/>
    <property type="project" value="InterPro"/>
</dbReference>
<dbReference type="InterPro" id="IPR036188">
    <property type="entry name" value="FAD/NAD-bd_sf"/>
</dbReference>
<protein>
    <submittedName>
        <fullName evidence="1">Oleate hydratase</fullName>
    </submittedName>
</protein>
<dbReference type="SUPFAM" id="SSF51905">
    <property type="entry name" value="FAD/NAD(P)-binding domain"/>
    <property type="match status" value="1"/>
</dbReference>
<keyword evidence="2" id="KW-1185">Reference proteome</keyword>
<organism evidence="1 2">
    <name type="scientific">Sulfurovum riftiae</name>
    <dbReference type="NCBI Taxonomy" id="1630136"/>
    <lineage>
        <taxon>Bacteria</taxon>
        <taxon>Pseudomonadati</taxon>
        <taxon>Campylobacterota</taxon>
        <taxon>Epsilonproteobacteria</taxon>
        <taxon>Campylobacterales</taxon>
        <taxon>Sulfurovaceae</taxon>
        <taxon>Sulfurovum</taxon>
    </lineage>
</organism>
<dbReference type="GO" id="GO:0050151">
    <property type="term" value="F:oleate hydratase activity"/>
    <property type="evidence" value="ECO:0007669"/>
    <property type="project" value="InterPro"/>
</dbReference>
<dbReference type="Pfam" id="PF06100">
    <property type="entry name" value="MCRA"/>
    <property type="match status" value="1"/>
</dbReference>
<proteinExistence type="predicted"/>